<feature type="compositionally biased region" description="Gly residues" evidence="1">
    <location>
        <begin position="159"/>
        <end position="171"/>
    </location>
</feature>
<protein>
    <submittedName>
        <fullName evidence="3">Uncharacterized protein</fullName>
    </submittedName>
</protein>
<dbReference type="Proteomes" id="UP000095287">
    <property type="component" value="Unplaced"/>
</dbReference>
<evidence type="ECO:0000313" key="2">
    <source>
        <dbReference type="Proteomes" id="UP000095287"/>
    </source>
</evidence>
<proteinExistence type="predicted"/>
<evidence type="ECO:0000313" key="3">
    <source>
        <dbReference type="WBParaSite" id="L893_g20484.t1"/>
    </source>
</evidence>
<evidence type="ECO:0000256" key="1">
    <source>
        <dbReference type="SAM" id="MobiDB-lite"/>
    </source>
</evidence>
<dbReference type="WBParaSite" id="L893_g20484.t1">
    <property type="protein sequence ID" value="L893_g20484.t1"/>
    <property type="gene ID" value="L893_g20484"/>
</dbReference>
<feature type="region of interest" description="Disordered" evidence="1">
    <location>
        <begin position="141"/>
        <end position="171"/>
    </location>
</feature>
<organism evidence="2 3">
    <name type="scientific">Steinernema glaseri</name>
    <dbReference type="NCBI Taxonomy" id="37863"/>
    <lineage>
        <taxon>Eukaryota</taxon>
        <taxon>Metazoa</taxon>
        <taxon>Ecdysozoa</taxon>
        <taxon>Nematoda</taxon>
        <taxon>Chromadorea</taxon>
        <taxon>Rhabditida</taxon>
        <taxon>Tylenchina</taxon>
        <taxon>Panagrolaimomorpha</taxon>
        <taxon>Strongyloidoidea</taxon>
        <taxon>Steinernematidae</taxon>
        <taxon>Steinernema</taxon>
    </lineage>
</organism>
<feature type="region of interest" description="Disordered" evidence="1">
    <location>
        <begin position="72"/>
        <end position="118"/>
    </location>
</feature>
<reference evidence="3" key="1">
    <citation type="submission" date="2016-11" db="UniProtKB">
        <authorList>
            <consortium name="WormBaseParasite"/>
        </authorList>
    </citation>
    <scope>IDENTIFICATION</scope>
</reference>
<dbReference type="AlphaFoldDB" id="A0A1I7YXE5"/>
<accession>A0A1I7YXE5</accession>
<name>A0A1I7YXE5_9BILA</name>
<keyword evidence="2" id="KW-1185">Reference proteome</keyword>
<feature type="compositionally biased region" description="Basic and acidic residues" evidence="1">
    <location>
        <begin position="107"/>
        <end position="118"/>
    </location>
</feature>
<sequence>MMVLARSLNSRHFSTKFSTALGPTAPFSVWLLVPEAMMPVVIEAGAGAEMERGSRAEAKSRDQETHLTIAGMKRALDERHETPTTAKPRKTGEEHMSKISAPLMSDESAKTEETRGPPKAEVKCLLACANFGFWNEAREIESGRRRGPATAARTISRGGCAGGRGTLGDDL</sequence>